<dbReference type="GO" id="GO:0005634">
    <property type="term" value="C:nucleus"/>
    <property type="evidence" value="ECO:0007669"/>
    <property type="project" value="UniProtKB-UniRule"/>
</dbReference>
<dbReference type="Gene3D" id="1.10.30.10">
    <property type="entry name" value="High mobility group box domain"/>
    <property type="match status" value="2"/>
</dbReference>
<dbReference type="PANTHER" id="PTHR48112">
    <property type="entry name" value="HIGH MOBILITY GROUP PROTEIN DSP1"/>
    <property type="match status" value="1"/>
</dbReference>
<evidence type="ECO:0000256" key="3">
    <source>
        <dbReference type="ARBA" id="ARBA00022454"/>
    </source>
</evidence>
<dbReference type="GO" id="GO:0006357">
    <property type="term" value="P:regulation of transcription by RNA polymerase II"/>
    <property type="evidence" value="ECO:0007669"/>
    <property type="project" value="TreeGrafter"/>
</dbReference>
<evidence type="ECO:0000256" key="7">
    <source>
        <dbReference type="PROSITE-ProRule" id="PRU00267"/>
    </source>
</evidence>
<comment type="subcellular location">
    <subcellularLocation>
        <location evidence="1">Chromosome</location>
    </subcellularLocation>
</comment>
<gene>
    <name evidence="9" type="ORF">SUZIE_102295</name>
</gene>
<keyword evidence="10" id="KW-1185">Reference proteome</keyword>
<sequence length="141" mass="16072">MYSVQTFWEEHKKHPDASVNFSEFSKECSERRKTLSAKEKGKSEDMTKVDKARCEREMKTYIPAKGKQEDQGSQCTQRPLLTFLFCSEYCSIIKGDHPSLSIGNVAKKLGEMWKHTAADDKPYAKKAAKLKAKYQKNIAAS</sequence>
<comment type="similarity">
    <text evidence="2">Belongs to the HMGB family.</text>
</comment>
<keyword evidence="5 7" id="KW-0238">DNA-binding</keyword>
<evidence type="ECO:0000259" key="8">
    <source>
        <dbReference type="PROSITE" id="PS50118"/>
    </source>
</evidence>
<dbReference type="GO" id="GO:0003677">
    <property type="term" value="F:DNA binding"/>
    <property type="evidence" value="ECO:0007669"/>
    <property type="project" value="UniProtKB-UniRule"/>
</dbReference>
<dbReference type="PRINTS" id="PR00886">
    <property type="entry name" value="HIGHMOBLTY12"/>
</dbReference>
<dbReference type="Pfam" id="PF09011">
    <property type="entry name" value="HMG_box_2"/>
    <property type="match status" value="1"/>
</dbReference>
<dbReference type="Pfam" id="PF00505">
    <property type="entry name" value="HMG_box"/>
    <property type="match status" value="1"/>
</dbReference>
<dbReference type="InterPro" id="IPR036910">
    <property type="entry name" value="HMG_box_dom_sf"/>
</dbReference>
<name>A0AA41MCC1_SCICA</name>
<keyword evidence="3" id="KW-0158">Chromosome</keyword>
<feature type="domain" description="HMG box" evidence="8">
    <location>
        <begin position="1"/>
        <end position="62"/>
    </location>
</feature>
<dbReference type="AlphaFoldDB" id="A0AA41MCC1"/>
<evidence type="ECO:0000256" key="5">
    <source>
        <dbReference type="ARBA" id="ARBA00023125"/>
    </source>
</evidence>
<reference evidence="9" key="1">
    <citation type="submission" date="2020-03" db="EMBL/GenBank/DDBJ databases">
        <title>Studies in the Genomics of Life Span.</title>
        <authorList>
            <person name="Glass D."/>
        </authorList>
    </citation>
    <scope>NUCLEOTIDE SEQUENCE</scope>
    <source>
        <strain evidence="9">SUZIE</strain>
        <tissue evidence="9">Muscle</tissue>
    </source>
</reference>
<feature type="DNA-binding region" description="HMG box" evidence="7">
    <location>
        <begin position="76"/>
        <end position="141"/>
    </location>
</feature>
<evidence type="ECO:0000256" key="6">
    <source>
        <dbReference type="ARBA" id="ARBA00023242"/>
    </source>
</evidence>
<evidence type="ECO:0000313" key="9">
    <source>
        <dbReference type="EMBL" id="MBZ3869306.1"/>
    </source>
</evidence>
<dbReference type="GO" id="GO:0005694">
    <property type="term" value="C:chromosome"/>
    <property type="evidence" value="ECO:0007669"/>
    <property type="project" value="UniProtKB-SubCell"/>
</dbReference>
<keyword evidence="6 7" id="KW-0539">Nucleus</keyword>
<proteinExistence type="inferred from homology"/>
<evidence type="ECO:0000256" key="4">
    <source>
        <dbReference type="ARBA" id="ARBA00022737"/>
    </source>
</evidence>
<evidence type="ECO:0000256" key="2">
    <source>
        <dbReference type="ARBA" id="ARBA00008774"/>
    </source>
</evidence>
<dbReference type="SUPFAM" id="SSF47095">
    <property type="entry name" value="HMG-box"/>
    <property type="match status" value="2"/>
</dbReference>
<feature type="domain" description="HMG box" evidence="8">
    <location>
        <begin position="76"/>
        <end position="141"/>
    </location>
</feature>
<dbReference type="CDD" id="cd21978">
    <property type="entry name" value="HMG-box_HMGB_rpt1"/>
    <property type="match status" value="1"/>
</dbReference>
<protein>
    <submittedName>
        <fullName evidence="9">High mobility group protein B1</fullName>
    </submittedName>
</protein>
<evidence type="ECO:0000313" key="10">
    <source>
        <dbReference type="Proteomes" id="UP001166674"/>
    </source>
</evidence>
<dbReference type="PROSITE" id="PS50118">
    <property type="entry name" value="HMG_BOX_2"/>
    <property type="match status" value="2"/>
</dbReference>
<comment type="caution">
    <text evidence="9">The sequence shown here is derived from an EMBL/GenBank/DDBJ whole genome shotgun (WGS) entry which is preliminary data.</text>
</comment>
<organism evidence="9 10">
    <name type="scientific">Sciurus carolinensis</name>
    <name type="common">Eastern gray squirrel</name>
    <dbReference type="NCBI Taxonomy" id="30640"/>
    <lineage>
        <taxon>Eukaryota</taxon>
        <taxon>Metazoa</taxon>
        <taxon>Chordata</taxon>
        <taxon>Craniata</taxon>
        <taxon>Vertebrata</taxon>
        <taxon>Euteleostomi</taxon>
        <taxon>Mammalia</taxon>
        <taxon>Eutheria</taxon>
        <taxon>Euarchontoglires</taxon>
        <taxon>Glires</taxon>
        <taxon>Rodentia</taxon>
        <taxon>Sciuromorpha</taxon>
        <taxon>Sciuridae</taxon>
        <taxon>Sciurinae</taxon>
        <taxon>Sciurini</taxon>
        <taxon>Sciurus</taxon>
    </lineage>
</organism>
<dbReference type="InterPro" id="IPR009071">
    <property type="entry name" value="HMG_box_dom"/>
</dbReference>
<dbReference type="Proteomes" id="UP001166674">
    <property type="component" value="Unassembled WGS sequence"/>
</dbReference>
<dbReference type="InterPro" id="IPR050342">
    <property type="entry name" value="HMGB"/>
</dbReference>
<evidence type="ECO:0000256" key="1">
    <source>
        <dbReference type="ARBA" id="ARBA00004286"/>
    </source>
</evidence>
<accession>A0AA41MCC1</accession>
<dbReference type="SMART" id="SM00398">
    <property type="entry name" value="HMG"/>
    <property type="match status" value="2"/>
</dbReference>
<dbReference type="EMBL" id="JAATJV010134599">
    <property type="protein sequence ID" value="MBZ3869306.1"/>
    <property type="molecule type" value="Genomic_DNA"/>
</dbReference>
<keyword evidence="4" id="KW-0677">Repeat</keyword>
<dbReference type="PANTHER" id="PTHR48112:SF12">
    <property type="entry name" value="HIGH MOBILITY GROUP PROTEIN B1-LIKE 1-RELATED"/>
    <property type="match status" value="1"/>
</dbReference>
<feature type="DNA-binding region" description="HMG box" evidence="7">
    <location>
        <begin position="1"/>
        <end position="62"/>
    </location>
</feature>